<sequence>MDFTFRASSNPIHAPLFNGISQASKSIIPGLQMPTPPLSRPQSPYSSPLSSPPPSLHTPSPATYASLKLRFQNTIWNAYDHAPTRPSTSPSPPPQQQQLPTVSSTKPIPYRPRKARNCTYHPGRRPFTFNYKKDSEESGIQRSVVPCMKPECGNCRRWYGSLMDLSEEDFDDRRADGGEEMEVEVERPRRVVVLRFKDARMRRRFKRFVRSGER</sequence>
<feature type="compositionally biased region" description="Low complexity" evidence="1">
    <location>
        <begin position="40"/>
        <end position="49"/>
    </location>
</feature>
<name>A0A2V1DFA2_9PLEO</name>
<feature type="region of interest" description="Disordered" evidence="1">
    <location>
        <begin position="27"/>
        <end position="61"/>
    </location>
</feature>
<protein>
    <submittedName>
        <fullName evidence="2">Uncharacterized protein</fullName>
    </submittedName>
</protein>
<dbReference type="AlphaFoldDB" id="A0A2V1DFA2"/>
<feature type="region of interest" description="Disordered" evidence="1">
    <location>
        <begin position="80"/>
        <end position="123"/>
    </location>
</feature>
<evidence type="ECO:0000256" key="1">
    <source>
        <dbReference type="SAM" id="MobiDB-lite"/>
    </source>
</evidence>
<evidence type="ECO:0000313" key="3">
    <source>
        <dbReference type="Proteomes" id="UP000244855"/>
    </source>
</evidence>
<organism evidence="2 3">
    <name type="scientific">Periconia macrospinosa</name>
    <dbReference type="NCBI Taxonomy" id="97972"/>
    <lineage>
        <taxon>Eukaryota</taxon>
        <taxon>Fungi</taxon>
        <taxon>Dikarya</taxon>
        <taxon>Ascomycota</taxon>
        <taxon>Pezizomycotina</taxon>
        <taxon>Dothideomycetes</taxon>
        <taxon>Pleosporomycetidae</taxon>
        <taxon>Pleosporales</taxon>
        <taxon>Massarineae</taxon>
        <taxon>Periconiaceae</taxon>
        <taxon>Periconia</taxon>
    </lineage>
</organism>
<dbReference type="EMBL" id="KZ805482">
    <property type="protein sequence ID" value="PVH95859.1"/>
    <property type="molecule type" value="Genomic_DNA"/>
</dbReference>
<keyword evidence="3" id="KW-1185">Reference proteome</keyword>
<gene>
    <name evidence="2" type="ORF">DM02DRAFT_659772</name>
</gene>
<feature type="compositionally biased region" description="Low complexity" evidence="1">
    <location>
        <begin position="96"/>
        <end position="105"/>
    </location>
</feature>
<dbReference type="Proteomes" id="UP000244855">
    <property type="component" value="Unassembled WGS sequence"/>
</dbReference>
<proteinExistence type="predicted"/>
<accession>A0A2V1DFA2</accession>
<reference evidence="2 3" key="1">
    <citation type="journal article" date="2018" name="Sci. Rep.">
        <title>Comparative genomics provides insights into the lifestyle and reveals functional heterogeneity of dark septate endophytic fungi.</title>
        <authorList>
            <person name="Knapp D.G."/>
            <person name="Nemeth J.B."/>
            <person name="Barry K."/>
            <person name="Hainaut M."/>
            <person name="Henrissat B."/>
            <person name="Johnson J."/>
            <person name="Kuo A."/>
            <person name="Lim J.H.P."/>
            <person name="Lipzen A."/>
            <person name="Nolan M."/>
            <person name="Ohm R.A."/>
            <person name="Tamas L."/>
            <person name="Grigoriev I.V."/>
            <person name="Spatafora J.W."/>
            <person name="Nagy L.G."/>
            <person name="Kovacs G.M."/>
        </authorList>
    </citation>
    <scope>NUCLEOTIDE SEQUENCE [LARGE SCALE GENOMIC DNA]</scope>
    <source>
        <strain evidence="2 3">DSE2036</strain>
    </source>
</reference>
<evidence type="ECO:0000313" key="2">
    <source>
        <dbReference type="EMBL" id="PVH95859.1"/>
    </source>
</evidence>